<dbReference type="Pfam" id="PF00876">
    <property type="entry name" value="Innexin"/>
    <property type="match status" value="1"/>
</dbReference>
<dbReference type="GO" id="GO:0005921">
    <property type="term" value="C:gap junction"/>
    <property type="evidence" value="ECO:0007669"/>
    <property type="project" value="UniProtKB-SubCell"/>
</dbReference>
<evidence type="ECO:0000256" key="4">
    <source>
        <dbReference type="ARBA" id="ARBA00022475"/>
    </source>
</evidence>
<name>A0A0B1TAC2_OESDE</name>
<dbReference type="InterPro" id="IPR000990">
    <property type="entry name" value="Innexin"/>
</dbReference>
<keyword evidence="7" id="KW-0965">Cell junction</keyword>
<keyword evidence="8" id="KW-1133">Transmembrane helix</keyword>
<protein>
    <recommendedName>
        <fullName evidence="14">Innexin</fullName>
    </recommendedName>
</protein>
<gene>
    <name evidence="12" type="ORF">OESDEN_07784</name>
</gene>
<keyword evidence="11" id="KW-0407">Ion channel</keyword>
<evidence type="ECO:0000256" key="8">
    <source>
        <dbReference type="ARBA" id="ARBA00022989"/>
    </source>
</evidence>
<evidence type="ECO:0000256" key="5">
    <source>
        <dbReference type="ARBA" id="ARBA00022692"/>
    </source>
</evidence>
<sequence length="67" mass="7275">MSVEGVLRSIRKHVASYDDDWSDRLSHCVTTNLLVALSGIVSYKIFAGGPIECVSPAFFPSSWATVS</sequence>
<dbReference type="GO" id="GO:0005886">
    <property type="term" value="C:plasma membrane"/>
    <property type="evidence" value="ECO:0007669"/>
    <property type="project" value="UniProtKB-SubCell"/>
</dbReference>
<keyword evidence="13" id="KW-1185">Reference proteome</keyword>
<accession>A0A0B1TAC2</accession>
<evidence type="ECO:0000256" key="2">
    <source>
        <dbReference type="ARBA" id="ARBA00004651"/>
    </source>
</evidence>
<dbReference type="GO" id="GO:0034220">
    <property type="term" value="P:monoatomic ion transmembrane transport"/>
    <property type="evidence" value="ECO:0007669"/>
    <property type="project" value="UniProtKB-KW"/>
</dbReference>
<evidence type="ECO:0000313" key="12">
    <source>
        <dbReference type="EMBL" id="KHJ92330.1"/>
    </source>
</evidence>
<dbReference type="AlphaFoldDB" id="A0A0B1TAC2"/>
<reference evidence="12 13" key="1">
    <citation type="submission" date="2014-03" db="EMBL/GenBank/DDBJ databases">
        <title>Draft genome of the hookworm Oesophagostomum dentatum.</title>
        <authorList>
            <person name="Mitreva M."/>
        </authorList>
    </citation>
    <scope>NUCLEOTIDE SEQUENCE [LARGE SCALE GENOMIC DNA]</scope>
    <source>
        <strain evidence="12 13">OD-Hann</strain>
    </source>
</reference>
<evidence type="ECO:0000256" key="9">
    <source>
        <dbReference type="ARBA" id="ARBA00023065"/>
    </source>
</evidence>
<evidence type="ECO:0000256" key="1">
    <source>
        <dbReference type="ARBA" id="ARBA00004610"/>
    </source>
</evidence>
<comment type="subcellular location">
    <subcellularLocation>
        <location evidence="1">Cell junction</location>
        <location evidence="1">Gap junction</location>
    </subcellularLocation>
    <subcellularLocation>
        <location evidence="2">Cell membrane</location>
        <topology evidence="2">Multi-pass membrane protein</topology>
    </subcellularLocation>
</comment>
<dbReference type="OrthoDB" id="5806935at2759"/>
<keyword evidence="5" id="KW-0812">Transmembrane</keyword>
<keyword evidence="3" id="KW-0813">Transport</keyword>
<dbReference type="Proteomes" id="UP000053660">
    <property type="component" value="Unassembled WGS sequence"/>
</dbReference>
<keyword evidence="6" id="KW-0303">Gap junction</keyword>
<evidence type="ECO:0000256" key="10">
    <source>
        <dbReference type="ARBA" id="ARBA00023136"/>
    </source>
</evidence>
<organism evidence="12 13">
    <name type="scientific">Oesophagostomum dentatum</name>
    <name type="common">Nodular worm</name>
    <dbReference type="NCBI Taxonomy" id="61180"/>
    <lineage>
        <taxon>Eukaryota</taxon>
        <taxon>Metazoa</taxon>
        <taxon>Ecdysozoa</taxon>
        <taxon>Nematoda</taxon>
        <taxon>Chromadorea</taxon>
        <taxon>Rhabditida</taxon>
        <taxon>Rhabditina</taxon>
        <taxon>Rhabditomorpha</taxon>
        <taxon>Strongyloidea</taxon>
        <taxon>Strongylidae</taxon>
        <taxon>Oesophagostomum</taxon>
    </lineage>
</organism>
<keyword evidence="9" id="KW-0406">Ion transport</keyword>
<keyword evidence="4" id="KW-1003">Cell membrane</keyword>
<proteinExistence type="predicted"/>
<evidence type="ECO:0000256" key="6">
    <source>
        <dbReference type="ARBA" id="ARBA00022868"/>
    </source>
</evidence>
<evidence type="ECO:0008006" key="14">
    <source>
        <dbReference type="Google" id="ProtNLM"/>
    </source>
</evidence>
<evidence type="ECO:0000256" key="3">
    <source>
        <dbReference type="ARBA" id="ARBA00022448"/>
    </source>
</evidence>
<dbReference type="EMBL" id="KN551417">
    <property type="protein sequence ID" value="KHJ92330.1"/>
    <property type="molecule type" value="Genomic_DNA"/>
</dbReference>
<evidence type="ECO:0000256" key="11">
    <source>
        <dbReference type="ARBA" id="ARBA00023303"/>
    </source>
</evidence>
<evidence type="ECO:0000313" key="13">
    <source>
        <dbReference type="Proteomes" id="UP000053660"/>
    </source>
</evidence>
<keyword evidence="10" id="KW-0472">Membrane</keyword>
<evidence type="ECO:0000256" key="7">
    <source>
        <dbReference type="ARBA" id="ARBA00022949"/>
    </source>
</evidence>